<proteinExistence type="inferred from homology"/>
<dbReference type="Gene3D" id="3.60.21.10">
    <property type="match status" value="1"/>
</dbReference>
<dbReference type="AlphaFoldDB" id="A0A4Y5YDQ2"/>
<comment type="function">
    <text evidence="7">SbcCD cleaves DNA hairpin structures. These structures can inhibit DNA replication and are intermediates in certain DNA recombination reactions. The complex acts as a 3'-&gt;5' double strand exonuclease that can open hairpins. It also has a 5' single-strand endonuclease activity.</text>
</comment>
<evidence type="ECO:0000259" key="9">
    <source>
        <dbReference type="Pfam" id="PF12320"/>
    </source>
</evidence>
<dbReference type="InterPro" id="IPR026843">
    <property type="entry name" value="SbcD_C"/>
</dbReference>
<keyword evidence="11" id="KW-1185">Reference proteome</keyword>
<evidence type="ECO:0000256" key="7">
    <source>
        <dbReference type="RuleBase" id="RU363069"/>
    </source>
</evidence>
<dbReference type="KEGG" id="spol:FH971_07495"/>
<evidence type="ECO:0000313" key="11">
    <source>
        <dbReference type="Proteomes" id="UP000319809"/>
    </source>
</evidence>
<organism evidence="10 11">
    <name type="scientific">Shewanella polaris</name>
    <dbReference type="NCBI Taxonomy" id="2588449"/>
    <lineage>
        <taxon>Bacteria</taxon>
        <taxon>Pseudomonadati</taxon>
        <taxon>Pseudomonadota</taxon>
        <taxon>Gammaproteobacteria</taxon>
        <taxon>Alteromonadales</taxon>
        <taxon>Shewanellaceae</taxon>
        <taxon>Shewanella</taxon>
    </lineage>
</organism>
<dbReference type="Gene3D" id="3.30.160.720">
    <property type="match status" value="1"/>
</dbReference>
<keyword evidence="4 7" id="KW-0540">Nuclease</keyword>
<evidence type="ECO:0000256" key="4">
    <source>
        <dbReference type="ARBA" id="ARBA00022722"/>
    </source>
</evidence>
<feature type="domain" description="Nuclease SbcCD subunit D C-terminal" evidence="9">
    <location>
        <begin position="286"/>
        <end position="384"/>
    </location>
</feature>
<dbReference type="Proteomes" id="UP000319809">
    <property type="component" value="Chromosome"/>
</dbReference>
<dbReference type="InterPro" id="IPR050535">
    <property type="entry name" value="DNA_Repair-Maintenance_Comp"/>
</dbReference>
<comment type="similarity">
    <text evidence="1 7">Belongs to the SbcD family.</text>
</comment>
<dbReference type="GO" id="GO:0006310">
    <property type="term" value="P:DNA recombination"/>
    <property type="evidence" value="ECO:0007669"/>
    <property type="project" value="UniProtKB-KW"/>
</dbReference>
<evidence type="ECO:0000256" key="2">
    <source>
        <dbReference type="ARBA" id="ARBA00011322"/>
    </source>
</evidence>
<sequence length="459" mass="51118">MRIIHTSDWHLGQYFYGKSRAAEHQAFMAWLLEQITLHQVDALIVAGDIFDTGTPPSYARALYNQFIVQIQQTGCQLIILGGNHDSVSTLNESRHLLACLNTTVIPGAFDNVNEHVMPLLNRQGEVGAILCGLPFLRPRDVVLSESGESSVDKQRKLGDAISELYQRCFEQAEQLNSTFSTPVPIIATGHLTTVGASTSESVRDIYIGSLDAFNAAHFPAANYIALGHIHRPQVVAKSEHIRYSGSPIALSFDELSTHNEANKSVFLVEFADTKLSQVTPLMVPMFQPMQVVKGDLDSIEQQLKAFAPQTETTSMTWLSIEVSQQDYLSDLQSRIADMTQDKAVEVLQLKRARSQRQQHIKQLDNETLSELSVNDVFARRLAQEQFDTEAQQAQLTRIKQCFSQVVSDVEAERHTQETAASHVLQETMTHNADEEDLIAMSTETSTEVITDDMAEGEQS</sequence>
<keyword evidence="6 7" id="KW-0269">Exonuclease</keyword>
<evidence type="ECO:0000313" key="10">
    <source>
        <dbReference type="EMBL" id="QDE30825.1"/>
    </source>
</evidence>
<dbReference type="Pfam" id="PF12320">
    <property type="entry name" value="SbcD_C"/>
    <property type="match status" value="1"/>
</dbReference>
<dbReference type="SUPFAM" id="SSF56300">
    <property type="entry name" value="Metallo-dependent phosphatases"/>
    <property type="match status" value="1"/>
</dbReference>
<dbReference type="NCBIfam" id="NF008206">
    <property type="entry name" value="PRK10966.1"/>
    <property type="match status" value="1"/>
</dbReference>
<protein>
    <recommendedName>
        <fullName evidence="3 7">Nuclease SbcCD subunit D</fullName>
    </recommendedName>
</protein>
<keyword evidence="7" id="KW-0235">DNA replication</keyword>
<evidence type="ECO:0000256" key="1">
    <source>
        <dbReference type="ARBA" id="ARBA00010555"/>
    </source>
</evidence>
<keyword evidence="7" id="KW-0233">DNA recombination</keyword>
<keyword evidence="7" id="KW-0255">Endonuclease</keyword>
<dbReference type="InterPro" id="IPR029052">
    <property type="entry name" value="Metallo-depent_PP-like"/>
</dbReference>
<reference evidence="10 11" key="1">
    <citation type="submission" date="2019-06" db="EMBL/GenBank/DDBJ databases">
        <title>The genome of Shewanella sp. SM1901.</title>
        <authorList>
            <person name="Cha Q."/>
        </authorList>
    </citation>
    <scope>NUCLEOTIDE SEQUENCE [LARGE SCALE GENOMIC DNA]</scope>
    <source>
        <strain evidence="10 11">SM1901</strain>
    </source>
</reference>
<evidence type="ECO:0000256" key="6">
    <source>
        <dbReference type="ARBA" id="ARBA00022839"/>
    </source>
</evidence>
<dbReference type="PANTHER" id="PTHR30337:SF0">
    <property type="entry name" value="NUCLEASE SBCCD SUBUNIT D"/>
    <property type="match status" value="1"/>
</dbReference>
<name>A0A4Y5YDQ2_9GAMM</name>
<dbReference type="InterPro" id="IPR041796">
    <property type="entry name" value="Mre11_N"/>
</dbReference>
<feature type="domain" description="Calcineurin-like phosphoesterase" evidence="8">
    <location>
        <begin position="1"/>
        <end position="232"/>
    </location>
</feature>
<evidence type="ECO:0000256" key="5">
    <source>
        <dbReference type="ARBA" id="ARBA00022801"/>
    </source>
</evidence>
<dbReference type="EMBL" id="CP041036">
    <property type="protein sequence ID" value="QDE30825.1"/>
    <property type="molecule type" value="Genomic_DNA"/>
</dbReference>
<dbReference type="NCBIfam" id="TIGR00619">
    <property type="entry name" value="sbcd"/>
    <property type="match status" value="1"/>
</dbReference>
<evidence type="ECO:0000256" key="3">
    <source>
        <dbReference type="ARBA" id="ARBA00013365"/>
    </source>
</evidence>
<dbReference type="Pfam" id="PF00149">
    <property type="entry name" value="Metallophos"/>
    <property type="match status" value="1"/>
</dbReference>
<dbReference type="RefSeq" id="WP_140233888.1">
    <property type="nucleotide sequence ID" value="NZ_CP041036.1"/>
</dbReference>
<dbReference type="GO" id="GO:0006260">
    <property type="term" value="P:DNA replication"/>
    <property type="evidence" value="ECO:0007669"/>
    <property type="project" value="UniProtKB-KW"/>
</dbReference>
<dbReference type="InterPro" id="IPR004593">
    <property type="entry name" value="SbcD"/>
</dbReference>
<gene>
    <name evidence="7 10" type="primary">sbcD</name>
    <name evidence="10" type="ORF">FH971_07495</name>
</gene>
<dbReference type="GO" id="GO:0008408">
    <property type="term" value="F:3'-5' exonuclease activity"/>
    <property type="evidence" value="ECO:0007669"/>
    <property type="project" value="InterPro"/>
</dbReference>
<comment type="subunit">
    <text evidence="2 7">Heterodimer of SbcC and SbcD.</text>
</comment>
<dbReference type="PANTHER" id="PTHR30337">
    <property type="entry name" value="COMPONENT OF ATP-DEPENDENT DSDNA EXONUCLEASE"/>
    <property type="match status" value="1"/>
</dbReference>
<dbReference type="CDD" id="cd00840">
    <property type="entry name" value="MPP_Mre11_N"/>
    <property type="match status" value="1"/>
</dbReference>
<dbReference type="InterPro" id="IPR004843">
    <property type="entry name" value="Calcineurin-like_PHP"/>
</dbReference>
<evidence type="ECO:0000259" key="8">
    <source>
        <dbReference type="Pfam" id="PF00149"/>
    </source>
</evidence>
<dbReference type="GO" id="GO:0004519">
    <property type="term" value="F:endonuclease activity"/>
    <property type="evidence" value="ECO:0007669"/>
    <property type="project" value="UniProtKB-KW"/>
</dbReference>
<keyword evidence="5 7" id="KW-0378">Hydrolase</keyword>
<accession>A0A4Y5YDQ2</accession>